<dbReference type="PANTHER" id="PTHR43792:SF1">
    <property type="entry name" value="N-ACETYLTRANSFERASE DOMAIN-CONTAINING PROTEIN"/>
    <property type="match status" value="1"/>
</dbReference>
<dbReference type="Proteomes" id="UP001056201">
    <property type="component" value="Chromosome 1"/>
</dbReference>
<dbReference type="InterPro" id="IPR000182">
    <property type="entry name" value="GNAT_dom"/>
</dbReference>
<name>A0ABY4S0H1_AQUTE</name>
<dbReference type="SUPFAM" id="SSF55729">
    <property type="entry name" value="Acyl-CoA N-acyltransferases (Nat)"/>
    <property type="match status" value="1"/>
</dbReference>
<gene>
    <name evidence="2" type="ORF">MW290_10190</name>
</gene>
<organism evidence="2 3">
    <name type="scientific">Aquincola tertiaricarbonis</name>
    <dbReference type="NCBI Taxonomy" id="391953"/>
    <lineage>
        <taxon>Bacteria</taxon>
        <taxon>Pseudomonadati</taxon>
        <taxon>Pseudomonadota</taxon>
        <taxon>Betaproteobacteria</taxon>
        <taxon>Burkholderiales</taxon>
        <taxon>Sphaerotilaceae</taxon>
        <taxon>Aquincola</taxon>
    </lineage>
</organism>
<proteinExistence type="predicted"/>
<dbReference type="Pfam" id="PF13302">
    <property type="entry name" value="Acetyltransf_3"/>
    <property type="match status" value="1"/>
</dbReference>
<protein>
    <submittedName>
        <fullName evidence="2">GNAT family N-acetyltransferase</fullName>
    </submittedName>
</protein>
<dbReference type="RefSeq" id="WP_250194552.1">
    <property type="nucleotide sequence ID" value="NZ_CP097635.1"/>
</dbReference>
<dbReference type="InterPro" id="IPR016181">
    <property type="entry name" value="Acyl_CoA_acyltransferase"/>
</dbReference>
<accession>A0ABY4S0H1</accession>
<feature type="domain" description="N-acetyltransferase" evidence="1">
    <location>
        <begin position="12"/>
        <end position="165"/>
    </location>
</feature>
<dbReference type="EMBL" id="CP097635">
    <property type="protein sequence ID" value="URI06289.1"/>
    <property type="molecule type" value="Genomic_DNA"/>
</dbReference>
<dbReference type="InterPro" id="IPR051531">
    <property type="entry name" value="N-acetyltransferase"/>
</dbReference>
<dbReference type="CDD" id="cd04301">
    <property type="entry name" value="NAT_SF"/>
    <property type="match status" value="1"/>
</dbReference>
<sequence length="165" mass="18161">MVSLPVFNTPRLRLRPLRRGADDEALFAVYGDARVMRHASDPPFTRLADVTRLHDSVERLLAAGLSHEWAVALRADDRLIGTCGLHSFDRPALQAQVGCLLARAHWGQGLMSEALRALMAHAVGTLGLRTLLADIDADNLRSQRLFSALGFDPRPDGLYQCRLAP</sequence>
<evidence type="ECO:0000313" key="3">
    <source>
        <dbReference type="Proteomes" id="UP001056201"/>
    </source>
</evidence>
<dbReference type="PROSITE" id="PS51186">
    <property type="entry name" value="GNAT"/>
    <property type="match status" value="1"/>
</dbReference>
<dbReference type="PANTHER" id="PTHR43792">
    <property type="entry name" value="GNAT FAMILY, PUTATIVE (AFU_ORTHOLOGUE AFUA_3G00765)-RELATED-RELATED"/>
    <property type="match status" value="1"/>
</dbReference>
<dbReference type="Gene3D" id="3.40.630.30">
    <property type="match status" value="1"/>
</dbReference>
<keyword evidence="3" id="KW-1185">Reference proteome</keyword>
<evidence type="ECO:0000313" key="2">
    <source>
        <dbReference type="EMBL" id="URI06289.1"/>
    </source>
</evidence>
<reference evidence="2" key="1">
    <citation type="submission" date="2022-05" db="EMBL/GenBank/DDBJ databases">
        <title>An RpoN-dependent PEP-CTERM gene is involved in floc formation of an Aquincola tertiaricarbonis strain.</title>
        <authorList>
            <person name="Qiu D."/>
            <person name="Xia M."/>
        </authorList>
    </citation>
    <scope>NUCLEOTIDE SEQUENCE</scope>
    <source>
        <strain evidence="2">RN12</strain>
    </source>
</reference>
<evidence type="ECO:0000259" key="1">
    <source>
        <dbReference type="PROSITE" id="PS51186"/>
    </source>
</evidence>